<keyword evidence="1" id="KW-0812">Transmembrane</keyword>
<dbReference type="RefSeq" id="WP_091471344.1">
    <property type="nucleotide sequence ID" value="NZ_FNFX01000002.1"/>
</dbReference>
<proteinExistence type="predicted"/>
<evidence type="ECO:0000313" key="2">
    <source>
        <dbReference type="EMBL" id="SDK42638.1"/>
    </source>
</evidence>
<dbReference type="AlphaFoldDB" id="A0A1G9BT28"/>
<keyword evidence="1" id="KW-1133">Transmembrane helix</keyword>
<keyword evidence="3" id="KW-1185">Reference proteome</keyword>
<dbReference type="EMBL" id="FNFX01000002">
    <property type="protein sequence ID" value="SDK42638.1"/>
    <property type="molecule type" value="Genomic_DNA"/>
</dbReference>
<keyword evidence="1" id="KW-0472">Membrane</keyword>
<gene>
    <name evidence="2" type="ORF">SAMN05192566_1332</name>
</gene>
<dbReference type="OrthoDB" id="8560762at2"/>
<evidence type="ECO:0000256" key="1">
    <source>
        <dbReference type="SAM" id="Phobius"/>
    </source>
</evidence>
<protein>
    <recommendedName>
        <fullName evidence="4">DUF4760 domain-containing protein</fullName>
    </recommendedName>
</protein>
<dbReference type="Proteomes" id="UP000198629">
    <property type="component" value="Unassembled WGS sequence"/>
</dbReference>
<organism evidence="2 3">
    <name type="scientific">Methylophilus rhizosphaerae</name>
    <dbReference type="NCBI Taxonomy" id="492660"/>
    <lineage>
        <taxon>Bacteria</taxon>
        <taxon>Pseudomonadati</taxon>
        <taxon>Pseudomonadota</taxon>
        <taxon>Betaproteobacteria</taxon>
        <taxon>Nitrosomonadales</taxon>
        <taxon>Methylophilaceae</taxon>
        <taxon>Methylophilus</taxon>
    </lineage>
</organism>
<feature type="transmembrane region" description="Helical" evidence="1">
    <location>
        <begin position="6"/>
        <end position="27"/>
    </location>
</feature>
<accession>A0A1G9BT28</accession>
<dbReference type="STRING" id="492660.SAMN05192566_1332"/>
<evidence type="ECO:0008006" key="4">
    <source>
        <dbReference type="Google" id="ProtNLM"/>
    </source>
</evidence>
<evidence type="ECO:0000313" key="3">
    <source>
        <dbReference type="Proteomes" id="UP000198629"/>
    </source>
</evidence>
<name>A0A1G9BT28_9PROT</name>
<sequence length="168" mass="19847">MDIQTWELLSYIVTVVGLPLAILTFILEQRKERENEDEEVYQLLADNYTDFLKLVMANPDLQLRSHTGTLPLSAEQEERKLVLFEILISLFERAYLLAYDADMRGKRLRRWMSWEDYMRQWCLREDFRQQFPRLLVGEDADFVAYITRIADELAHTGNQQPVGNQTVA</sequence>
<reference evidence="3" key="1">
    <citation type="submission" date="2016-10" db="EMBL/GenBank/DDBJ databases">
        <authorList>
            <person name="Varghese N."/>
            <person name="Submissions S."/>
        </authorList>
    </citation>
    <scope>NUCLEOTIDE SEQUENCE [LARGE SCALE GENOMIC DNA]</scope>
    <source>
        <strain evidence="3">CBMB127</strain>
    </source>
</reference>